<feature type="non-terminal residue" evidence="13">
    <location>
        <position position="1"/>
    </location>
</feature>
<dbReference type="PRINTS" id="PR01838">
    <property type="entry name" value="NCAMFAMILY"/>
</dbReference>
<comment type="caution">
    <text evidence="13">The sequence shown here is derived from an EMBL/GenBank/DDBJ whole genome shotgun (WGS) entry which is preliminary data.</text>
</comment>
<keyword evidence="10" id="KW-0393">Immunoglobulin domain</keyword>
<organism evidence="13 14">
    <name type="scientific">Coptotermes formosanus</name>
    <name type="common">Formosan subterranean termite</name>
    <dbReference type="NCBI Taxonomy" id="36987"/>
    <lineage>
        <taxon>Eukaryota</taxon>
        <taxon>Metazoa</taxon>
        <taxon>Ecdysozoa</taxon>
        <taxon>Arthropoda</taxon>
        <taxon>Hexapoda</taxon>
        <taxon>Insecta</taxon>
        <taxon>Pterygota</taxon>
        <taxon>Neoptera</taxon>
        <taxon>Polyneoptera</taxon>
        <taxon>Dictyoptera</taxon>
        <taxon>Blattodea</taxon>
        <taxon>Blattoidea</taxon>
        <taxon>Termitoidae</taxon>
        <taxon>Rhinotermitidae</taxon>
        <taxon>Coptotermes</taxon>
    </lineage>
</organism>
<evidence type="ECO:0000256" key="7">
    <source>
        <dbReference type="ARBA" id="ARBA00023136"/>
    </source>
</evidence>
<dbReference type="InParanoid" id="A0A6L2PSJ8"/>
<evidence type="ECO:0000256" key="2">
    <source>
        <dbReference type="ARBA" id="ARBA00022692"/>
    </source>
</evidence>
<dbReference type="EMBL" id="BLKM01000560">
    <property type="protein sequence ID" value="GFG35621.1"/>
    <property type="molecule type" value="Genomic_DNA"/>
</dbReference>
<dbReference type="GO" id="GO:0098609">
    <property type="term" value="P:cell-cell adhesion"/>
    <property type="evidence" value="ECO:0007669"/>
    <property type="project" value="TreeGrafter"/>
</dbReference>
<evidence type="ECO:0000256" key="10">
    <source>
        <dbReference type="ARBA" id="ARBA00023319"/>
    </source>
</evidence>
<dbReference type="InterPro" id="IPR036179">
    <property type="entry name" value="Ig-like_dom_sf"/>
</dbReference>
<dbReference type="InterPro" id="IPR003598">
    <property type="entry name" value="Ig_sub2"/>
</dbReference>
<evidence type="ECO:0000256" key="1">
    <source>
        <dbReference type="ARBA" id="ARBA00004167"/>
    </source>
</evidence>
<dbReference type="Gene3D" id="2.60.40.10">
    <property type="entry name" value="Immunoglobulins"/>
    <property type="match status" value="4"/>
</dbReference>
<dbReference type="PANTHER" id="PTHR44170">
    <property type="entry name" value="PROTEIN SIDEKICK"/>
    <property type="match status" value="1"/>
</dbReference>
<feature type="domain" description="Ig-like" evidence="11">
    <location>
        <begin position="104"/>
        <end position="190"/>
    </location>
</feature>
<evidence type="ECO:0000256" key="4">
    <source>
        <dbReference type="ARBA" id="ARBA00022737"/>
    </source>
</evidence>
<evidence type="ECO:0000256" key="8">
    <source>
        <dbReference type="ARBA" id="ARBA00023157"/>
    </source>
</evidence>
<reference evidence="14" key="1">
    <citation type="submission" date="2020-01" db="EMBL/GenBank/DDBJ databases">
        <title>Draft genome sequence of the Termite Coptotermes fromosanus.</title>
        <authorList>
            <person name="Itakura S."/>
            <person name="Yosikawa Y."/>
            <person name="Umezawa K."/>
        </authorList>
    </citation>
    <scope>NUCLEOTIDE SEQUENCE [LARGE SCALE GENOMIC DNA]</scope>
</reference>
<name>A0A6L2PSJ8_COPFO</name>
<dbReference type="CDD" id="cd00096">
    <property type="entry name" value="Ig"/>
    <property type="match status" value="1"/>
</dbReference>
<keyword evidence="9" id="KW-0325">Glycoprotein</keyword>
<dbReference type="Proteomes" id="UP000502823">
    <property type="component" value="Unassembled WGS sequence"/>
</dbReference>
<dbReference type="AlphaFoldDB" id="A0A6L2PSJ8"/>
<dbReference type="InterPro" id="IPR013783">
    <property type="entry name" value="Ig-like_fold"/>
</dbReference>
<protein>
    <submittedName>
        <fullName evidence="13">Uncharacterized protein</fullName>
    </submittedName>
</protein>
<evidence type="ECO:0000256" key="5">
    <source>
        <dbReference type="ARBA" id="ARBA00022889"/>
    </source>
</evidence>
<evidence type="ECO:0000256" key="6">
    <source>
        <dbReference type="ARBA" id="ARBA00022989"/>
    </source>
</evidence>
<keyword evidence="3" id="KW-0732">Signal</keyword>
<keyword evidence="8" id="KW-1015">Disulfide bond</keyword>
<keyword evidence="6" id="KW-1133">Transmembrane helix</keyword>
<dbReference type="InterPro" id="IPR013098">
    <property type="entry name" value="Ig_I-set"/>
</dbReference>
<feature type="domain" description="Ig-like" evidence="11">
    <location>
        <begin position="215"/>
        <end position="285"/>
    </location>
</feature>
<evidence type="ECO:0000313" key="13">
    <source>
        <dbReference type="EMBL" id="GFG35621.1"/>
    </source>
</evidence>
<gene>
    <name evidence="13" type="ORF">Cfor_02544</name>
</gene>
<accession>A0A6L2PSJ8</accession>
<evidence type="ECO:0000259" key="12">
    <source>
        <dbReference type="PROSITE" id="PS50853"/>
    </source>
</evidence>
<dbReference type="InterPro" id="IPR007110">
    <property type="entry name" value="Ig-like_dom"/>
</dbReference>
<dbReference type="InterPro" id="IPR003961">
    <property type="entry name" value="FN3_dom"/>
</dbReference>
<keyword evidence="5" id="KW-0130">Cell adhesion</keyword>
<sequence length="432" mass="48255">GALSQKQADIILQPSDTEVEKYVSSSYYISCLGERGADMKWTRDSKQHITANKGRIHVEPSRKGHGLALSFANIESQDKGNYTCKAKVDNREVQASFRLIVIKPIRFVDTATVQTASENQNVLVPCEVDGDPQPTVVWTVNSKTVEGPKYEVVADGLYIYNVTLEDKGEYSCRAFQVSSTKSEALNRTVILNVEHKPVWRGKEGSDKAYAFITGTVNLTCAVSAEPRPKFEWLKSNKMFVSQKNATIFDEELNTTLQLNVSSKKVFGDYMCRASNRLGKMEHVITLKEGSKPAVPTVSVHGAKHDSVQIDIEGPQNEKMDILGYRVQYLRRQELNKGWDSAQVKEFNKGESPYNLSGLSQNTHYTVRVAARNAAGFSDYTKESSFTTHKIQADPVTRSTSTAIYMSPRACQLIMIIAFHNIISMSGELYHNL</sequence>
<evidence type="ECO:0000256" key="9">
    <source>
        <dbReference type="ARBA" id="ARBA00023180"/>
    </source>
</evidence>
<dbReference type="SMART" id="SM00409">
    <property type="entry name" value="IG"/>
    <property type="match status" value="3"/>
</dbReference>
<dbReference type="FunCoup" id="A0A6L2PSJ8">
    <property type="interactions" value="82"/>
</dbReference>
<dbReference type="Pfam" id="PF00041">
    <property type="entry name" value="fn3"/>
    <property type="match status" value="1"/>
</dbReference>
<dbReference type="SUPFAM" id="SSF48726">
    <property type="entry name" value="Immunoglobulin"/>
    <property type="match status" value="3"/>
</dbReference>
<evidence type="ECO:0000259" key="11">
    <source>
        <dbReference type="PROSITE" id="PS50835"/>
    </source>
</evidence>
<keyword evidence="7" id="KW-0472">Membrane</keyword>
<dbReference type="InterPro" id="IPR003599">
    <property type="entry name" value="Ig_sub"/>
</dbReference>
<keyword evidence="4" id="KW-0677">Repeat</keyword>
<dbReference type="GO" id="GO:0005886">
    <property type="term" value="C:plasma membrane"/>
    <property type="evidence" value="ECO:0007669"/>
    <property type="project" value="UniProtKB-ARBA"/>
</dbReference>
<dbReference type="SMART" id="SM00060">
    <property type="entry name" value="FN3"/>
    <property type="match status" value="1"/>
</dbReference>
<dbReference type="InterPro" id="IPR009138">
    <property type="entry name" value="Neural_cell_adh"/>
</dbReference>
<dbReference type="PANTHER" id="PTHR44170:SF6">
    <property type="entry name" value="CONTACTIN"/>
    <property type="match status" value="1"/>
</dbReference>
<dbReference type="OrthoDB" id="9355041at2759"/>
<proteinExistence type="predicted"/>
<dbReference type="SMART" id="SM00408">
    <property type="entry name" value="IGc2"/>
    <property type="match status" value="3"/>
</dbReference>
<keyword evidence="2" id="KW-0812">Transmembrane</keyword>
<dbReference type="GO" id="GO:0030154">
    <property type="term" value="P:cell differentiation"/>
    <property type="evidence" value="ECO:0007669"/>
    <property type="project" value="UniProtKB-ARBA"/>
</dbReference>
<feature type="domain" description="Ig-like" evidence="11">
    <location>
        <begin position="39"/>
        <end position="94"/>
    </location>
</feature>
<dbReference type="InterPro" id="IPR036116">
    <property type="entry name" value="FN3_sf"/>
</dbReference>
<dbReference type="SUPFAM" id="SSF49265">
    <property type="entry name" value="Fibronectin type III"/>
    <property type="match status" value="1"/>
</dbReference>
<feature type="domain" description="Fibronectin type-III" evidence="12">
    <location>
        <begin position="291"/>
        <end position="390"/>
    </location>
</feature>
<evidence type="ECO:0000313" key="14">
    <source>
        <dbReference type="Proteomes" id="UP000502823"/>
    </source>
</evidence>
<dbReference type="Pfam" id="PF07679">
    <property type="entry name" value="I-set"/>
    <property type="match status" value="3"/>
</dbReference>
<evidence type="ECO:0000256" key="3">
    <source>
        <dbReference type="ARBA" id="ARBA00022729"/>
    </source>
</evidence>
<dbReference type="GO" id="GO:0009653">
    <property type="term" value="P:anatomical structure morphogenesis"/>
    <property type="evidence" value="ECO:0007669"/>
    <property type="project" value="UniProtKB-ARBA"/>
</dbReference>
<dbReference type="PROSITE" id="PS50853">
    <property type="entry name" value="FN3"/>
    <property type="match status" value="1"/>
</dbReference>
<dbReference type="PROSITE" id="PS50835">
    <property type="entry name" value="IG_LIKE"/>
    <property type="match status" value="3"/>
</dbReference>
<comment type="subcellular location">
    <subcellularLocation>
        <location evidence="1">Membrane</location>
        <topology evidence="1">Single-pass membrane protein</topology>
    </subcellularLocation>
</comment>
<keyword evidence="14" id="KW-1185">Reference proteome</keyword>
<dbReference type="CDD" id="cd00063">
    <property type="entry name" value="FN3"/>
    <property type="match status" value="1"/>
</dbReference>